<dbReference type="PANTHER" id="PTHR30528">
    <property type="entry name" value="CYTOPLASMIC PROTEIN"/>
    <property type="match status" value="1"/>
</dbReference>
<name>A0A512I8C5_9MICC</name>
<sequence length="362" mass="40234">MTVLRLDPAEARRLAVRAQLLDAPRPADLLAVVRGLTLLQIDPIAAVAPSADLILWSRLGRAYRPAQLQLALERDRTLFEHNAMVRPMEDLALHLPAMAAWPAREAPREWLRANDRFRRDVLERLGAAGPLLSREIPDTSAVPWRSTGWTDSRNVTQMLEFLMLRGEVAVAGRRGRQRLWDLAERVYPAGTPVLSPEEAHRRRTARRLRSLGIVRAGAPGTPAEPLAVGEVGVEAAVEGVPGTWRVDPEALGRPFAGRTVLLSPFDRLVHDRARIRDLFGFEYTLEMYKPRAARRWGYFALPVLHGDRLIGKVDAAADRRSGTFTVSAVHEDVPFPPSTAEAVQEQLEDLAAWLGLRVSRGG</sequence>
<organism evidence="1 2">
    <name type="scientific">Kocuria turfanensis</name>
    <dbReference type="NCBI Taxonomy" id="388357"/>
    <lineage>
        <taxon>Bacteria</taxon>
        <taxon>Bacillati</taxon>
        <taxon>Actinomycetota</taxon>
        <taxon>Actinomycetes</taxon>
        <taxon>Micrococcales</taxon>
        <taxon>Micrococcaceae</taxon>
        <taxon>Kocuria</taxon>
    </lineage>
</organism>
<dbReference type="EMBL" id="BJZS01000002">
    <property type="protein sequence ID" value="GEO93913.1"/>
    <property type="molecule type" value="Genomic_DNA"/>
</dbReference>
<comment type="caution">
    <text evidence="1">The sequence shown here is derived from an EMBL/GenBank/DDBJ whole genome shotgun (WGS) entry which is preliminary data.</text>
</comment>
<keyword evidence="2" id="KW-1185">Reference proteome</keyword>
<protein>
    <recommendedName>
        <fullName evidence="3">Winged helix-turn-helix domain-containing protein</fullName>
    </recommendedName>
</protein>
<accession>A0A512I8C5</accession>
<evidence type="ECO:0000313" key="2">
    <source>
        <dbReference type="Proteomes" id="UP000321103"/>
    </source>
</evidence>
<evidence type="ECO:0000313" key="1">
    <source>
        <dbReference type="EMBL" id="GEO93913.1"/>
    </source>
</evidence>
<dbReference type="RefSeq" id="WP_062734889.1">
    <property type="nucleotide sequence ID" value="NZ_BJZS01000002.1"/>
</dbReference>
<proteinExistence type="predicted"/>
<dbReference type="Pfam" id="PF06224">
    <property type="entry name" value="AlkZ-like"/>
    <property type="match status" value="1"/>
</dbReference>
<dbReference type="Proteomes" id="UP000321103">
    <property type="component" value="Unassembled WGS sequence"/>
</dbReference>
<gene>
    <name evidence="1" type="ORF">KTU01_00360</name>
</gene>
<evidence type="ECO:0008006" key="3">
    <source>
        <dbReference type="Google" id="ProtNLM"/>
    </source>
</evidence>
<dbReference type="InterPro" id="IPR009351">
    <property type="entry name" value="AlkZ-like"/>
</dbReference>
<reference evidence="1 2" key="1">
    <citation type="submission" date="2019-07" db="EMBL/GenBank/DDBJ databases">
        <title>Whole genome shotgun sequence of Kocuria turfanensis NBRC 107627.</title>
        <authorList>
            <person name="Hosoyama A."/>
            <person name="Uohara A."/>
            <person name="Ohji S."/>
            <person name="Ichikawa N."/>
        </authorList>
    </citation>
    <scope>NUCLEOTIDE SEQUENCE [LARGE SCALE GENOMIC DNA]</scope>
    <source>
        <strain evidence="1 2">NBRC 107627</strain>
    </source>
</reference>
<dbReference type="AlphaFoldDB" id="A0A512I8C5"/>
<dbReference type="PANTHER" id="PTHR30528:SF0">
    <property type="entry name" value="CYTOPLASMIC PROTEIN"/>
    <property type="match status" value="1"/>
</dbReference>